<dbReference type="Proteomes" id="UP001497444">
    <property type="component" value="Chromosome 5"/>
</dbReference>
<evidence type="ECO:0000313" key="4">
    <source>
        <dbReference type="Proteomes" id="UP001497444"/>
    </source>
</evidence>
<evidence type="ECO:0000256" key="1">
    <source>
        <dbReference type="SAM" id="MobiDB-lite"/>
    </source>
</evidence>
<feature type="compositionally biased region" description="Low complexity" evidence="1">
    <location>
        <begin position="17"/>
        <end position="28"/>
    </location>
</feature>
<feature type="region of interest" description="Disordered" evidence="1">
    <location>
        <begin position="1"/>
        <end position="36"/>
    </location>
</feature>
<name>A0ABP0X4B1_9BRYO</name>
<dbReference type="InterPro" id="IPR000608">
    <property type="entry name" value="UBC"/>
</dbReference>
<dbReference type="SUPFAM" id="SSF54495">
    <property type="entry name" value="UBC-like"/>
    <property type="match status" value="1"/>
</dbReference>
<dbReference type="SMART" id="SM00212">
    <property type="entry name" value="UBCc"/>
    <property type="match status" value="1"/>
</dbReference>
<organism evidence="3 4">
    <name type="scientific">Sphagnum jensenii</name>
    <dbReference type="NCBI Taxonomy" id="128206"/>
    <lineage>
        <taxon>Eukaryota</taxon>
        <taxon>Viridiplantae</taxon>
        <taxon>Streptophyta</taxon>
        <taxon>Embryophyta</taxon>
        <taxon>Bryophyta</taxon>
        <taxon>Sphagnophytina</taxon>
        <taxon>Sphagnopsida</taxon>
        <taxon>Sphagnales</taxon>
        <taxon>Sphagnaceae</taxon>
        <taxon>Sphagnum</taxon>
    </lineage>
</organism>
<dbReference type="PANTHER" id="PTHR24067">
    <property type="entry name" value="UBIQUITIN-CONJUGATING ENZYME E2"/>
    <property type="match status" value="1"/>
</dbReference>
<evidence type="ECO:0000259" key="2">
    <source>
        <dbReference type="Pfam" id="PF00179"/>
    </source>
</evidence>
<dbReference type="InterPro" id="IPR016135">
    <property type="entry name" value="UBQ-conjugating_enzyme/RWD"/>
</dbReference>
<dbReference type="Gene3D" id="3.10.110.10">
    <property type="entry name" value="Ubiquitin Conjugating Enzyme"/>
    <property type="match status" value="2"/>
</dbReference>
<keyword evidence="4" id="KW-1185">Reference proteome</keyword>
<protein>
    <recommendedName>
        <fullName evidence="2">UBC core domain-containing protein</fullName>
    </recommendedName>
</protein>
<gene>
    <name evidence="3" type="ORF">CSSPJE1EN1_LOCUS19412</name>
</gene>
<dbReference type="InterPro" id="IPR050113">
    <property type="entry name" value="Ub_conjugating_enzyme"/>
</dbReference>
<proteinExistence type="predicted"/>
<feature type="compositionally biased region" description="Polar residues" evidence="1">
    <location>
        <begin position="1"/>
        <end position="16"/>
    </location>
</feature>
<sequence>MNRNNVPQDVQTASIVQQPPGRGKQQRPASQPVDSHSVSRRLQAELMSLMTCGVLGISAFPEGDNIFAWIGTIEGSKFLSAPCFIDSCTKGKKHCINVGFRIQFWIEDKWSSAYDVWTILLSIQSLLGEPNNDSPPNSYAAALWSDQEGTLKVLL</sequence>
<dbReference type="Pfam" id="PF00179">
    <property type="entry name" value="UQ_con"/>
    <property type="match status" value="1"/>
</dbReference>
<dbReference type="EMBL" id="OZ020100">
    <property type="protein sequence ID" value="CAK9273934.1"/>
    <property type="molecule type" value="Genomic_DNA"/>
</dbReference>
<feature type="domain" description="UBC core" evidence="2">
    <location>
        <begin position="107"/>
        <end position="148"/>
    </location>
</feature>
<reference evidence="3" key="1">
    <citation type="submission" date="2024-02" db="EMBL/GenBank/DDBJ databases">
        <authorList>
            <consortium name="ELIXIR-Norway"/>
            <consortium name="Elixir Norway"/>
        </authorList>
    </citation>
    <scope>NUCLEOTIDE SEQUENCE</scope>
</reference>
<evidence type="ECO:0000313" key="3">
    <source>
        <dbReference type="EMBL" id="CAK9273934.1"/>
    </source>
</evidence>
<accession>A0ABP0X4B1</accession>